<gene>
    <name evidence="1" type="ORF">F5147DRAFT_780721</name>
</gene>
<dbReference type="AlphaFoldDB" id="A0A9P7ESZ2"/>
<evidence type="ECO:0000313" key="2">
    <source>
        <dbReference type="Proteomes" id="UP000823399"/>
    </source>
</evidence>
<comment type="caution">
    <text evidence="1">The sequence shown here is derived from an EMBL/GenBank/DDBJ whole genome shotgun (WGS) entry which is preliminary data.</text>
</comment>
<dbReference type="GeneID" id="64704755"/>
<reference evidence="1" key="1">
    <citation type="journal article" date="2020" name="New Phytol.">
        <title>Comparative genomics reveals dynamic genome evolution in host specialist ectomycorrhizal fungi.</title>
        <authorList>
            <person name="Lofgren L.A."/>
            <person name="Nguyen N.H."/>
            <person name="Vilgalys R."/>
            <person name="Ruytinx J."/>
            <person name="Liao H.L."/>
            <person name="Branco S."/>
            <person name="Kuo A."/>
            <person name="LaButti K."/>
            <person name="Lipzen A."/>
            <person name="Andreopoulos W."/>
            <person name="Pangilinan J."/>
            <person name="Riley R."/>
            <person name="Hundley H."/>
            <person name="Na H."/>
            <person name="Barry K."/>
            <person name="Grigoriev I.V."/>
            <person name="Stajich J.E."/>
            <person name="Kennedy P.G."/>
        </authorList>
    </citation>
    <scope>NUCLEOTIDE SEQUENCE</scope>
    <source>
        <strain evidence="1">FC423</strain>
    </source>
</reference>
<name>A0A9P7ESZ2_9AGAM</name>
<keyword evidence="2" id="KW-1185">Reference proteome</keyword>
<dbReference type="EMBL" id="JABBWM010000113">
    <property type="protein sequence ID" value="KAG2089255.1"/>
    <property type="molecule type" value="Genomic_DNA"/>
</dbReference>
<protein>
    <submittedName>
        <fullName evidence="1">Uncharacterized protein</fullName>
    </submittedName>
</protein>
<sequence>MPCATILQDFDASMKVDMKRWLSDDELPIREALEHESTPTPAPVFEEKPTITYVLCGQKATFHNPQYHPAPEVLEASKLPIDHPDFEVAASSSLSSHSVLLLSDTSRVTSREPQSEKKG</sequence>
<dbReference type="RefSeq" id="XP_041285846.1">
    <property type="nucleotide sequence ID" value="XM_041442496.1"/>
</dbReference>
<accession>A0A9P7ESZ2</accession>
<dbReference type="OrthoDB" id="3364608at2759"/>
<proteinExistence type="predicted"/>
<evidence type="ECO:0000313" key="1">
    <source>
        <dbReference type="EMBL" id="KAG2089255.1"/>
    </source>
</evidence>
<organism evidence="1 2">
    <name type="scientific">Suillus discolor</name>
    <dbReference type="NCBI Taxonomy" id="1912936"/>
    <lineage>
        <taxon>Eukaryota</taxon>
        <taxon>Fungi</taxon>
        <taxon>Dikarya</taxon>
        <taxon>Basidiomycota</taxon>
        <taxon>Agaricomycotina</taxon>
        <taxon>Agaricomycetes</taxon>
        <taxon>Agaricomycetidae</taxon>
        <taxon>Boletales</taxon>
        <taxon>Suillineae</taxon>
        <taxon>Suillaceae</taxon>
        <taxon>Suillus</taxon>
    </lineage>
</organism>
<dbReference type="Proteomes" id="UP000823399">
    <property type="component" value="Unassembled WGS sequence"/>
</dbReference>